<keyword evidence="2" id="KW-1185">Reference proteome</keyword>
<protein>
    <submittedName>
        <fullName evidence="1">Uncharacterized protein</fullName>
    </submittedName>
</protein>
<organism evidence="1 2">
    <name type="scientific">Anaerotignum lactatifermentans</name>
    <dbReference type="NCBI Taxonomy" id="160404"/>
    <lineage>
        <taxon>Bacteria</taxon>
        <taxon>Bacillati</taxon>
        <taxon>Bacillota</taxon>
        <taxon>Clostridia</taxon>
        <taxon>Lachnospirales</taxon>
        <taxon>Anaerotignaceae</taxon>
        <taxon>Anaerotignum</taxon>
    </lineage>
</organism>
<comment type="caution">
    <text evidence="1">The sequence shown here is derived from an EMBL/GenBank/DDBJ whole genome shotgun (WGS) entry which is preliminary data.</text>
</comment>
<dbReference type="RefSeq" id="WP_205132707.1">
    <property type="nucleotide sequence ID" value="NZ_JACSNT010000002.1"/>
</dbReference>
<reference evidence="1 2" key="1">
    <citation type="journal article" date="2021" name="Sci. Rep.">
        <title>The distribution of antibiotic resistance genes in chicken gut microbiota commensals.</title>
        <authorList>
            <person name="Juricova H."/>
            <person name="Matiasovicova J."/>
            <person name="Kubasova T."/>
            <person name="Cejkova D."/>
            <person name="Rychlik I."/>
        </authorList>
    </citation>
    <scope>NUCLEOTIDE SEQUENCE [LARGE SCALE GENOMIC DNA]</scope>
    <source>
        <strain evidence="1 2">An431b</strain>
    </source>
</reference>
<accession>A0ABS2GB90</accession>
<name>A0ABS2GB90_9FIRM</name>
<dbReference type="Proteomes" id="UP000729290">
    <property type="component" value="Unassembled WGS sequence"/>
</dbReference>
<dbReference type="EMBL" id="JACSNV010000008">
    <property type="protein sequence ID" value="MBM6877873.1"/>
    <property type="molecule type" value="Genomic_DNA"/>
</dbReference>
<sequence>MIKIHSKNVADTEVLLYLPAKDAETFSIGEALSLGADGLTKCAATTRPMYLCRGEKRTDGTMPVGAVMESTYYEVPYTAKPTVGTRVTLHTDGLQVTNTTTNGVFFVESVDEENGVAIGKFDFVMGAGAGA</sequence>
<proteinExistence type="predicted"/>
<gene>
    <name evidence="1" type="ORF">H9X83_06830</name>
</gene>
<evidence type="ECO:0000313" key="1">
    <source>
        <dbReference type="EMBL" id="MBM6877873.1"/>
    </source>
</evidence>
<evidence type="ECO:0000313" key="2">
    <source>
        <dbReference type="Proteomes" id="UP000729290"/>
    </source>
</evidence>